<dbReference type="Proteomes" id="UP000189004">
    <property type="component" value="Unassembled WGS sequence"/>
</dbReference>
<dbReference type="EMBL" id="MCOK01000001">
    <property type="protein sequence ID" value="OOC52458.1"/>
    <property type="molecule type" value="Genomic_DNA"/>
</dbReference>
<dbReference type="STRING" id="501010.NOSIN_00245"/>
<sequence>MFSAAKDYAAILRGRQTDEALLNRRATQSEPMPLFGIATALGLHHETVQAARNASLDRLAQGADPKCEIPDPVTGEHHGYGALYDPKAFAHFWRSRPGQRRKTGRTKKTPKEQA</sequence>
<name>A0A1V3BVM1_9ACTN</name>
<comment type="caution">
    <text evidence="2">The sequence shown here is derived from an EMBL/GenBank/DDBJ whole genome shotgun (WGS) entry which is preliminary data.</text>
</comment>
<reference evidence="3" key="1">
    <citation type="submission" date="2016-08" db="EMBL/GenBank/DDBJ databases">
        <authorList>
            <person name="Tokovenko B."/>
            <person name="Kalinowski J."/>
        </authorList>
    </citation>
    <scope>NUCLEOTIDE SEQUENCE [LARGE SCALE GENOMIC DNA]</scope>
    <source>
        <strain evidence="3">UTMC102</strain>
    </source>
</reference>
<dbReference type="AlphaFoldDB" id="A0A1V3BVM1"/>
<evidence type="ECO:0000313" key="2">
    <source>
        <dbReference type="EMBL" id="OOC52458.1"/>
    </source>
</evidence>
<dbReference type="OrthoDB" id="4215155at2"/>
<organism evidence="2 3">
    <name type="scientific">Nocardiopsis sinuspersici</name>
    <dbReference type="NCBI Taxonomy" id="501010"/>
    <lineage>
        <taxon>Bacteria</taxon>
        <taxon>Bacillati</taxon>
        <taxon>Actinomycetota</taxon>
        <taxon>Actinomycetes</taxon>
        <taxon>Streptosporangiales</taxon>
        <taxon>Nocardiopsidaceae</taxon>
        <taxon>Nocardiopsis</taxon>
    </lineage>
</organism>
<keyword evidence="3" id="KW-1185">Reference proteome</keyword>
<evidence type="ECO:0000313" key="3">
    <source>
        <dbReference type="Proteomes" id="UP000189004"/>
    </source>
</evidence>
<protein>
    <submittedName>
        <fullName evidence="2">Uncharacterized protein</fullName>
    </submittedName>
</protein>
<accession>A0A1V3BVM1</accession>
<gene>
    <name evidence="2" type="ORF">NOSIN_00245</name>
</gene>
<evidence type="ECO:0000256" key="1">
    <source>
        <dbReference type="SAM" id="MobiDB-lite"/>
    </source>
</evidence>
<dbReference type="RefSeq" id="WP_077688800.1">
    <property type="nucleotide sequence ID" value="NZ_MCOK01000001.1"/>
</dbReference>
<proteinExistence type="predicted"/>
<feature type="region of interest" description="Disordered" evidence="1">
    <location>
        <begin position="91"/>
        <end position="114"/>
    </location>
</feature>
<feature type="compositionally biased region" description="Basic residues" evidence="1">
    <location>
        <begin position="93"/>
        <end position="108"/>
    </location>
</feature>